<dbReference type="InterPro" id="IPR005311">
    <property type="entry name" value="PBP_dimer"/>
</dbReference>
<feature type="domain" description="Penicillin-binding protein dimerisation" evidence="9">
    <location>
        <begin position="158"/>
        <end position="316"/>
    </location>
</feature>
<comment type="pathway">
    <text evidence="2">Cell wall biogenesis; peptidoglycan biosynthesis.</text>
</comment>
<comment type="similarity">
    <text evidence="3">Belongs to the transpeptidase family.</text>
</comment>
<evidence type="ECO:0000256" key="3">
    <source>
        <dbReference type="ARBA" id="ARBA00007171"/>
    </source>
</evidence>
<feature type="domain" description="Penicillin-binding protein transpeptidase" evidence="8">
    <location>
        <begin position="356"/>
        <end position="665"/>
    </location>
</feature>
<dbReference type="SUPFAM" id="SSF56519">
    <property type="entry name" value="Penicillin binding protein dimerisation domain"/>
    <property type="match status" value="1"/>
</dbReference>
<evidence type="ECO:0000256" key="1">
    <source>
        <dbReference type="ARBA" id="ARBA00004370"/>
    </source>
</evidence>
<keyword evidence="5" id="KW-0472">Membrane</keyword>
<comment type="subcellular location">
    <subcellularLocation>
        <location evidence="1">Membrane</location>
    </subcellularLocation>
</comment>
<evidence type="ECO:0000259" key="9">
    <source>
        <dbReference type="Pfam" id="PF03717"/>
    </source>
</evidence>
<dbReference type="Gene3D" id="3.30.1390.30">
    <property type="entry name" value="Penicillin-binding protein 2a, domain 3"/>
    <property type="match status" value="1"/>
</dbReference>
<reference evidence="11" key="2">
    <citation type="submission" date="2021-04" db="EMBL/GenBank/DDBJ databases">
        <authorList>
            <person name="Gilroy R."/>
        </authorList>
    </citation>
    <scope>NUCLEOTIDE SEQUENCE</scope>
    <source>
        <strain evidence="11">CHK169-2315</strain>
    </source>
</reference>
<evidence type="ECO:0000259" key="10">
    <source>
        <dbReference type="Pfam" id="PF05223"/>
    </source>
</evidence>
<proteinExistence type="inferred from homology"/>
<dbReference type="EMBL" id="DXHX01000023">
    <property type="protein sequence ID" value="HIV73754.1"/>
    <property type="molecule type" value="Genomic_DNA"/>
</dbReference>
<reference evidence="11" key="1">
    <citation type="journal article" date="2021" name="PeerJ">
        <title>Extensive microbial diversity within the chicken gut microbiome revealed by metagenomics and culture.</title>
        <authorList>
            <person name="Gilroy R."/>
            <person name="Ravi A."/>
            <person name="Getino M."/>
            <person name="Pursley I."/>
            <person name="Horton D.L."/>
            <person name="Alikhan N.F."/>
            <person name="Baker D."/>
            <person name="Gharbi K."/>
            <person name="Hall N."/>
            <person name="Watson M."/>
            <person name="Adriaenssens E.M."/>
            <person name="Foster-Nyarko E."/>
            <person name="Jarju S."/>
            <person name="Secka A."/>
            <person name="Antonio M."/>
            <person name="Oren A."/>
            <person name="Chaudhuri R.R."/>
            <person name="La Ragione R."/>
            <person name="Hildebrand F."/>
            <person name="Pallen M.J."/>
        </authorList>
    </citation>
    <scope>NUCLEOTIDE SEQUENCE</scope>
    <source>
        <strain evidence="11">CHK169-2315</strain>
    </source>
</reference>
<evidence type="ECO:0000256" key="7">
    <source>
        <dbReference type="SAM" id="SignalP"/>
    </source>
</evidence>
<dbReference type="InterPro" id="IPR012338">
    <property type="entry name" value="Beta-lactam/transpept-like"/>
</dbReference>
<feature type="chain" id="PRO_5038476981" description="serine-type D-Ala-D-Ala carboxypeptidase" evidence="7">
    <location>
        <begin position="21"/>
        <end position="673"/>
    </location>
</feature>
<feature type="signal peptide" evidence="7">
    <location>
        <begin position="1"/>
        <end position="20"/>
    </location>
</feature>
<dbReference type="AlphaFoldDB" id="A0A9D1PK32"/>
<evidence type="ECO:0000313" key="12">
    <source>
        <dbReference type="Proteomes" id="UP000823937"/>
    </source>
</evidence>
<evidence type="ECO:0000313" key="11">
    <source>
        <dbReference type="EMBL" id="HIV73754.1"/>
    </source>
</evidence>
<gene>
    <name evidence="11" type="ORF">H9895_01585</name>
</gene>
<organism evidence="11 12">
    <name type="scientific">Candidatus Pseudogracilibacillus intestinigallinarum</name>
    <dbReference type="NCBI Taxonomy" id="2838742"/>
    <lineage>
        <taxon>Bacteria</taxon>
        <taxon>Bacillati</taxon>
        <taxon>Bacillota</taxon>
        <taxon>Bacilli</taxon>
        <taxon>Bacillales</taxon>
        <taxon>Bacillaceae</taxon>
        <taxon>Pseudogracilibacillus</taxon>
    </lineage>
</organism>
<dbReference type="SUPFAM" id="SSF54427">
    <property type="entry name" value="NTF2-like"/>
    <property type="match status" value="1"/>
</dbReference>
<dbReference type="Pfam" id="PF00905">
    <property type="entry name" value="Transpeptidase"/>
    <property type="match status" value="1"/>
</dbReference>
<evidence type="ECO:0000259" key="8">
    <source>
        <dbReference type="Pfam" id="PF00905"/>
    </source>
</evidence>
<comment type="caution">
    <text evidence="11">The sequence shown here is derived from an EMBL/GenBank/DDBJ whole genome shotgun (WGS) entry which is preliminary data.</text>
</comment>
<dbReference type="Pfam" id="PF05223">
    <property type="entry name" value="MecA_N"/>
    <property type="match status" value="1"/>
</dbReference>
<feature type="domain" description="NTF2-like N-terminal transpeptidase" evidence="10">
    <location>
        <begin position="25"/>
        <end position="149"/>
    </location>
</feature>
<evidence type="ECO:0000256" key="2">
    <source>
        <dbReference type="ARBA" id="ARBA00004752"/>
    </source>
</evidence>
<dbReference type="GO" id="GO:0009002">
    <property type="term" value="F:serine-type D-Ala-D-Ala carboxypeptidase activity"/>
    <property type="evidence" value="ECO:0007669"/>
    <property type="project" value="UniProtKB-EC"/>
</dbReference>
<dbReference type="InterPro" id="IPR007887">
    <property type="entry name" value="MecA_N"/>
</dbReference>
<dbReference type="InterPro" id="IPR036138">
    <property type="entry name" value="PBP_dimer_sf"/>
</dbReference>
<dbReference type="PANTHER" id="PTHR30627">
    <property type="entry name" value="PEPTIDOGLYCAN D,D-TRANSPEPTIDASE"/>
    <property type="match status" value="1"/>
</dbReference>
<dbReference type="InterPro" id="IPR001460">
    <property type="entry name" value="PCN-bd_Tpept"/>
</dbReference>
<name>A0A9D1PK32_9BACI</name>
<accession>A0A9D1PK32</accession>
<evidence type="ECO:0000256" key="5">
    <source>
        <dbReference type="ARBA" id="ARBA00023136"/>
    </source>
</evidence>
<dbReference type="InterPro" id="IPR050515">
    <property type="entry name" value="Beta-lactam/transpept"/>
</dbReference>
<dbReference type="EC" id="3.4.16.4" evidence="4"/>
<dbReference type="Gene3D" id="3.90.1310.10">
    <property type="entry name" value="Penicillin-binding protein 2a (Domain 2)"/>
    <property type="match status" value="1"/>
</dbReference>
<dbReference type="Pfam" id="PF03717">
    <property type="entry name" value="PBP_dimer"/>
    <property type="match status" value="1"/>
</dbReference>
<evidence type="ECO:0000256" key="6">
    <source>
        <dbReference type="ARBA" id="ARBA00034000"/>
    </source>
</evidence>
<keyword evidence="7" id="KW-0732">Signal</keyword>
<dbReference type="GO" id="GO:0046677">
    <property type="term" value="P:response to antibiotic"/>
    <property type="evidence" value="ECO:0007669"/>
    <property type="project" value="InterPro"/>
</dbReference>
<dbReference type="InterPro" id="IPR032710">
    <property type="entry name" value="NTF2-like_dom_sf"/>
</dbReference>
<dbReference type="Gene3D" id="3.40.710.10">
    <property type="entry name" value="DD-peptidase/beta-lactamase superfamily"/>
    <property type="match status" value="1"/>
</dbReference>
<evidence type="ECO:0000256" key="4">
    <source>
        <dbReference type="ARBA" id="ARBA00012448"/>
    </source>
</evidence>
<dbReference type="GO" id="GO:0071972">
    <property type="term" value="F:peptidoglycan L,D-transpeptidase activity"/>
    <property type="evidence" value="ECO:0007669"/>
    <property type="project" value="TreeGrafter"/>
</dbReference>
<comment type="catalytic activity">
    <reaction evidence="6">
        <text>Preferential cleavage: (Ac)2-L-Lys-D-Ala-|-D-Ala. Also transpeptidation of peptidyl-alanyl moieties that are N-acyl substituents of D-alanine.</text>
        <dbReference type="EC" id="3.4.16.4"/>
    </reaction>
</comment>
<dbReference type="GO" id="GO:0071555">
    <property type="term" value="P:cell wall organization"/>
    <property type="evidence" value="ECO:0007669"/>
    <property type="project" value="TreeGrafter"/>
</dbReference>
<dbReference type="PROSITE" id="PS51257">
    <property type="entry name" value="PROKAR_LIPOPROTEIN"/>
    <property type="match status" value="1"/>
</dbReference>
<protein>
    <recommendedName>
        <fullName evidence="4">serine-type D-Ala-D-Ala carboxypeptidase</fullName>
        <ecNumber evidence="4">3.4.16.4</ecNumber>
    </recommendedName>
</protein>
<dbReference type="Proteomes" id="UP000823937">
    <property type="component" value="Unassembled WGS sequence"/>
</dbReference>
<dbReference type="PANTHER" id="PTHR30627:SF25">
    <property type="entry name" value="PENICILLIN-BINDING PROTEIN 3"/>
    <property type="match status" value="1"/>
</dbReference>
<dbReference type="GO" id="GO:0005886">
    <property type="term" value="C:plasma membrane"/>
    <property type="evidence" value="ECO:0007669"/>
    <property type="project" value="TreeGrafter"/>
</dbReference>
<dbReference type="GO" id="GO:0008658">
    <property type="term" value="F:penicillin binding"/>
    <property type="evidence" value="ECO:0007669"/>
    <property type="project" value="InterPro"/>
</dbReference>
<sequence>MKKWLLCFSFLSLFILSSCSFQTPNPTDELNTYLNHWKNERFSDMYDMLSAESKEQYEKEEFIQRYEKIYEDISANELKFSYIQLSNDELKEMKQNKSGKIPLEVEMDSVAGIITFVHDIDLTYAEQNDEENWVIDWNPGLIFPELADGGKVQIDVEKPKRGEILDRNKMPLAINDIAYEIGIVPKDFESEENEKEEIARLLGTSVEKIDEKLDEPWVKDDFFIPLKVIPRSAEDTFKQLTQIPAVSYTETSGRTYPAGDAAAHLTGYVGKITSEEMKKHKDRNYKETDFIGKQGLELTFEEKLRGEEGIKVSVINEDKHKTTIAETPVKNGENVQLTIDINAQEKLFDSLEGNPGTAAAVDPKTGEVVAIVSSPGFNPNDFTYGITQANWDALMNDPLEPFVNRFAATYAPGSVMKTITAAVGLENGTIKPNDGLTINGLTWGKEDWGGQTVTRVSSSGGPVDLRDALVRSDNIYFAQQTVKMGSKNYVEGLKEYGFEEKLPLPITIRPSQISNDEEGIRDEILLAHTSYGQGEIEVSSLHVALAYTPIINNGDMVKPILLMSDKKGQAWKENVLSKDHAKELDEDLRDVVRIGTEKNINEEKFPIAGKTGTAELKSTKDGSGSENGWFVGYHAEDKDLIIAMMAEKSESIGTSSYASKQVLKALKEIKKGK</sequence>
<dbReference type="Gene3D" id="3.10.450.100">
    <property type="entry name" value="NTF2-like, domain 1"/>
    <property type="match status" value="1"/>
</dbReference>
<dbReference type="SUPFAM" id="SSF56601">
    <property type="entry name" value="beta-lactamase/transpeptidase-like"/>
    <property type="match status" value="1"/>
</dbReference>